<reference evidence="3" key="2">
    <citation type="submission" date="2015-06" db="UniProtKB">
        <authorList>
            <consortium name="EnsemblPlants"/>
        </authorList>
    </citation>
    <scope>IDENTIFICATION</scope>
    <source>
        <strain evidence="3">DM1-3 516 R44</strain>
    </source>
</reference>
<name>M1DXA3_SOLTU</name>
<dbReference type="eggNOG" id="ENOG502R85P">
    <property type="taxonomic scope" value="Eukaryota"/>
</dbReference>
<dbReference type="InParanoid" id="M1DXA3"/>
<proteinExistence type="predicted"/>
<dbReference type="Pfam" id="PF20167">
    <property type="entry name" value="Transposase_32"/>
    <property type="match status" value="1"/>
</dbReference>
<feature type="compositionally biased region" description="Low complexity" evidence="1">
    <location>
        <begin position="119"/>
        <end position="134"/>
    </location>
</feature>
<dbReference type="Proteomes" id="UP000011115">
    <property type="component" value="Unassembled WGS sequence"/>
</dbReference>
<dbReference type="AlphaFoldDB" id="M1DXA3"/>
<dbReference type="EnsemblPlants" id="PGSC0003DMT400095904">
    <property type="protein sequence ID" value="PGSC0003DMT400095904"/>
    <property type="gene ID" value="PGSC0003DMG400045475"/>
</dbReference>
<feature type="compositionally biased region" description="Polar residues" evidence="1">
    <location>
        <begin position="140"/>
        <end position="149"/>
    </location>
</feature>
<organism evidence="3 4">
    <name type="scientific">Solanum tuberosum</name>
    <name type="common">Potato</name>
    <dbReference type="NCBI Taxonomy" id="4113"/>
    <lineage>
        <taxon>Eukaryota</taxon>
        <taxon>Viridiplantae</taxon>
        <taxon>Streptophyta</taxon>
        <taxon>Embryophyta</taxon>
        <taxon>Tracheophyta</taxon>
        <taxon>Spermatophyta</taxon>
        <taxon>Magnoliopsida</taxon>
        <taxon>eudicotyledons</taxon>
        <taxon>Gunneridae</taxon>
        <taxon>Pentapetalae</taxon>
        <taxon>asterids</taxon>
        <taxon>lamiids</taxon>
        <taxon>Solanales</taxon>
        <taxon>Solanaceae</taxon>
        <taxon>Solanoideae</taxon>
        <taxon>Solaneae</taxon>
        <taxon>Solanum</taxon>
    </lineage>
</organism>
<sequence>MPSQNESILCHLKRACLRSIISRRSIKLGLLIEEEMAMRTKQSQTSLPFLILITELYQRAGVPQDDTSDLEVTPSSSTNIWHIEVEYTREEADRRRVVLVDTSPEVDINSILVEAFFPTSASRPSSTSTPTSSSQDPGAYTSSQPAKIT</sequence>
<feature type="domain" description="Putative plant transposon protein" evidence="2">
    <location>
        <begin position="1"/>
        <end position="63"/>
    </location>
</feature>
<reference evidence="4" key="1">
    <citation type="journal article" date="2011" name="Nature">
        <title>Genome sequence and analysis of the tuber crop potato.</title>
        <authorList>
            <consortium name="The Potato Genome Sequencing Consortium"/>
        </authorList>
    </citation>
    <scope>NUCLEOTIDE SEQUENCE [LARGE SCALE GENOMIC DNA]</scope>
    <source>
        <strain evidence="4">cv. DM1-3 516 R44</strain>
    </source>
</reference>
<dbReference type="PANTHER" id="PTHR33180:SF31">
    <property type="entry name" value="POLYPROTEIN PROTEIN"/>
    <property type="match status" value="1"/>
</dbReference>
<keyword evidence="4" id="KW-1185">Reference proteome</keyword>
<dbReference type="PANTHER" id="PTHR33180">
    <property type="entry name" value="PHOTOSYSTEM II CP43 REACTION CENTER PROTEIN"/>
    <property type="match status" value="1"/>
</dbReference>
<dbReference type="PaxDb" id="4113-PGSC0003DMT400095904"/>
<evidence type="ECO:0000313" key="3">
    <source>
        <dbReference type="EnsemblPlants" id="PGSC0003DMT400095904"/>
    </source>
</evidence>
<dbReference type="InterPro" id="IPR046796">
    <property type="entry name" value="Transposase_32_dom"/>
</dbReference>
<protein>
    <recommendedName>
        <fullName evidence="2">Putative plant transposon protein domain-containing protein</fullName>
    </recommendedName>
</protein>
<dbReference type="HOGENOM" id="CLU_029307_10_1_1"/>
<evidence type="ECO:0000256" key="1">
    <source>
        <dbReference type="SAM" id="MobiDB-lite"/>
    </source>
</evidence>
<evidence type="ECO:0000259" key="2">
    <source>
        <dbReference type="Pfam" id="PF20167"/>
    </source>
</evidence>
<accession>M1DXA3</accession>
<dbReference type="Gramene" id="PGSC0003DMT400095904">
    <property type="protein sequence ID" value="PGSC0003DMT400095904"/>
    <property type="gene ID" value="PGSC0003DMG400045475"/>
</dbReference>
<feature type="region of interest" description="Disordered" evidence="1">
    <location>
        <begin position="119"/>
        <end position="149"/>
    </location>
</feature>
<evidence type="ECO:0000313" key="4">
    <source>
        <dbReference type="Proteomes" id="UP000011115"/>
    </source>
</evidence>